<evidence type="ECO:0000313" key="2">
    <source>
        <dbReference type="EMBL" id="EXV01231.1"/>
    </source>
</evidence>
<comment type="caution">
    <text evidence="2">The sequence shown here is derived from an EMBL/GenBank/DDBJ whole genome shotgun (WGS) entry which is preliminary data.</text>
</comment>
<dbReference type="HOGENOM" id="CLU_2264363_0_0_1"/>
<protein>
    <submittedName>
        <fullName evidence="2">Uncharacterized protein</fullName>
    </submittedName>
</protein>
<proteinExistence type="predicted"/>
<reference evidence="2 3" key="1">
    <citation type="submission" date="2014-02" db="EMBL/GenBank/DDBJ databases">
        <title>The genome sequence of the entomopathogenic fungus Metarhizium robertsii ARSEF 2575.</title>
        <authorList>
            <person name="Giuliano Garisto Donzelli B."/>
            <person name="Roe B.A."/>
            <person name="Macmil S.L."/>
            <person name="Krasnoff S.B."/>
            <person name="Gibson D.M."/>
        </authorList>
    </citation>
    <scope>NUCLEOTIDE SEQUENCE [LARGE SCALE GENOMIC DNA]</scope>
    <source>
        <strain evidence="2 3">ARSEF 2575</strain>
    </source>
</reference>
<gene>
    <name evidence="2" type="ORF">X797_005805</name>
</gene>
<organism evidence="2 3">
    <name type="scientific">Metarhizium robertsii</name>
    <dbReference type="NCBI Taxonomy" id="568076"/>
    <lineage>
        <taxon>Eukaryota</taxon>
        <taxon>Fungi</taxon>
        <taxon>Dikarya</taxon>
        <taxon>Ascomycota</taxon>
        <taxon>Pezizomycotina</taxon>
        <taxon>Sordariomycetes</taxon>
        <taxon>Hypocreomycetidae</taxon>
        <taxon>Hypocreales</taxon>
        <taxon>Clavicipitaceae</taxon>
        <taxon>Metarhizium</taxon>
    </lineage>
</organism>
<dbReference type="EMBL" id="JELW01000009">
    <property type="protein sequence ID" value="EXV01231.1"/>
    <property type="molecule type" value="Genomic_DNA"/>
</dbReference>
<sequence length="103" mass="11108">MGGIGAWGAWGLGRRARSASVQPACKRTKTGQDDRLALPHATPRHATATPPLGYLDTSSNILPKAMPSKLNLEISTRPFSPVLRQLQAKRHAVNIIPLSVFTN</sequence>
<dbReference type="Proteomes" id="UP000030151">
    <property type="component" value="Unassembled WGS sequence"/>
</dbReference>
<accession>A0A014PSH6</accession>
<dbReference type="AlphaFoldDB" id="A0A014PSH6"/>
<evidence type="ECO:0000313" key="3">
    <source>
        <dbReference type="Proteomes" id="UP000030151"/>
    </source>
</evidence>
<feature type="region of interest" description="Disordered" evidence="1">
    <location>
        <begin position="18"/>
        <end position="53"/>
    </location>
</feature>
<evidence type="ECO:0000256" key="1">
    <source>
        <dbReference type="SAM" id="MobiDB-lite"/>
    </source>
</evidence>
<name>A0A014PSH6_9HYPO</name>